<dbReference type="VEuPathDB" id="PlasmoDB:PVX_105700"/>
<proteinExistence type="predicted"/>
<dbReference type="EMBL" id="FLYI01000497">
    <property type="protein sequence ID" value="SCA82143.1"/>
    <property type="molecule type" value="Genomic_DNA"/>
</dbReference>
<dbReference type="AlphaFoldDB" id="A0A1G4EC60"/>
<dbReference type="VEuPathDB" id="PlasmoDB:PVPAM_010006000"/>
<evidence type="ECO:0000256" key="1">
    <source>
        <dbReference type="SAM" id="MobiDB-lite"/>
    </source>
</evidence>
<dbReference type="VEuPathDB" id="PlasmoDB:PVP01_0010370"/>
<sequence length="332" mass="39189">MVEQAFWKGFSNYFIERELYLTSYKFYQILDNYDEDLGKYYQECNEFSKSKYRIKGICAQVLKYLETSAKKSDKENFDYDDCLLLNYWVYGRIYEKHGDKPKSAQAFGKLQLLWNSLISNPLKKSYNDKCEPDFLMVMQPDWRKRKELYDYFVNYNMLQSMRHYFSTRCNEIYTYLKEKDKLYKEYKEYCSTPKHKYCPDFFTKFEDKDPNTLLNQLPCYGVMQSQEALTLKQDERPTTADKEGLPLNSQKARDGTNPVTNSGNVLLGVVLTSMTSGALYKFTPLKRMLRNGLGWNRNNINFQDNGLFDYASGSFNPYSVGGEEHYIGYQPA</sequence>
<reference evidence="2 3" key="1">
    <citation type="submission" date="2016-07" db="EMBL/GenBank/DDBJ databases">
        <authorList>
            <consortium name="Pathogen Informatics"/>
        </authorList>
    </citation>
    <scope>NUCLEOTIDE SEQUENCE [LARGE SCALE GENOMIC DNA]</scope>
</reference>
<gene>
    <name evidence="2" type="ORF">PVC01_000113400</name>
</gene>
<dbReference type="VEuPathDB" id="PlasmoDB:PVW1_090005300"/>
<evidence type="ECO:0000313" key="3">
    <source>
        <dbReference type="Proteomes" id="UP000305196"/>
    </source>
</evidence>
<organism evidence="2 3">
    <name type="scientific">Plasmodium vivax</name>
    <name type="common">malaria parasite P. vivax</name>
    <dbReference type="NCBI Taxonomy" id="5855"/>
    <lineage>
        <taxon>Eukaryota</taxon>
        <taxon>Sar</taxon>
        <taxon>Alveolata</taxon>
        <taxon>Apicomplexa</taxon>
        <taxon>Aconoidasida</taxon>
        <taxon>Haemosporida</taxon>
        <taxon>Plasmodiidae</taxon>
        <taxon>Plasmodium</taxon>
        <taxon>Plasmodium (Plasmodium)</taxon>
    </lineage>
</organism>
<name>A0A1G4EC60_PLAVI</name>
<evidence type="ECO:0000313" key="2">
    <source>
        <dbReference type="EMBL" id="SCA82143.1"/>
    </source>
</evidence>
<accession>A0A1G4EC60</accession>
<dbReference type="InterPro" id="IPR008780">
    <property type="entry name" value="Plasmodium_Vir"/>
</dbReference>
<dbReference type="Pfam" id="PF05795">
    <property type="entry name" value="Plasmodium_Vir"/>
    <property type="match status" value="1"/>
</dbReference>
<feature type="region of interest" description="Disordered" evidence="1">
    <location>
        <begin position="233"/>
        <end position="258"/>
    </location>
</feature>
<dbReference type="Proteomes" id="UP000305196">
    <property type="component" value="Unassembled WGS sequence"/>
</dbReference>
<protein>
    <submittedName>
        <fullName evidence="2">Vir protein, putative</fullName>
    </submittedName>
</protein>
<feature type="compositionally biased region" description="Basic and acidic residues" evidence="1">
    <location>
        <begin position="233"/>
        <end position="244"/>
    </location>
</feature>